<feature type="compositionally biased region" description="Low complexity" evidence="1">
    <location>
        <begin position="54"/>
        <end position="64"/>
    </location>
</feature>
<dbReference type="Proteomes" id="UP000076727">
    <property type="component" value="Unassembled WGS sequence"/>
</dbReference>
<sequence length="77" mass="8439">MPAALKGHLPVSRCARPLRCRNHETSSAMPAHCSALTLFPLSQNRMKDARRSATETTESTALAAHRPVGSRKTDIDR</sequence>
<evidence type="ECO:0000256" key="1">
    <source>
        <dbReference type="SAM" id="MobiDB-lite"/>
    </source>
</evidence>
<protein>
    <submittedName>
        <fullName evidence="2">Uncharacterized protein</fullName>
    </submittedName>
</protein>
<accession>A0A165KRH8</accession>
<reference evidence="2 3" key="1">
    <citation type="journal article" date="2016" name="Mol. Biol. Evol.">
        <title>Comparative Genomics of Early-Diverging Mushroom-Forming Fungi Provides Insights into the Origins of Lignocellulose Decay Capabilities.</title>
        <authorList>
            <person name="Nagy L.G."/>
            <person name="Riley R."/>
            <person name="Tritt A."/>
            <person name="Adam C."/>
            <person name="Daum C."/>
            <person name="Floudas D."/>
            <person name="Sun H."/>
            <person name="Yadav J.S."/>
            <person name="Pangilinan J."/>
            <person name="Larsson K.H."/>
            <person name="Matsuura K."/>
            <person name="Barry K."/>
            <person name="Labutti K."/>
            <person name="Kuo R."/>
            <person name="Ohm R.A."/>
            <person name="Bhattacharya S.S."/>
            <person name="Shirouzu T."/>
            <person name="Yoshinaga Y."/>
            <person name="Martin F.M."/>
            <person name="Grigoriev I.V."/>
            <person name="Hibbett D.S."/>
        </authorList>
    </citation>
    <scope>NUCLEOTIDE SEQUENCE [LARGE SCALE GENOMIC DNA]</scope>
    <source>
        <strain evidence="2 3">L-15889</strain>
    </source>
</reference>
<keyword evidence="3" id="KW-1185">Reference proteome</keyword>
<evidence type="ECO:0000313" key="3">
    <source>
        <dbReference type="Proteomes" id="UP000076727"/>
    </source>
</evidence>
<organism evidence="2 3">
    <name type="scientific">Daedalea quercina L-15889</name>
    <dbReference type="NCBI Taxonomy" id="1314783"/>
    <lineage>
        <taxon>Eukaryota</taxon>
        <taxon>Fungi</taxon>
        <taxon>Dikarya</taxon>
        <taxon>Basidiomycota</taxon>
        <taxon>Agaricomycotina</taxon>
        <taxon>Agaricomycetes</taxon>
        <taxon>Polyporales</taxon>
        <taxon>Fomitopsis</taxon>
    </lineage>
</organism>
<gene>
    <name evidence="2" type="ORF">DAEQUDRAFT_119744</name>
</gene>
<evidence type="ECO:0000313" key="2">
    <source>
        <dbReference type="EMBL" id="KZT63482.1"/>
    </source>
</evidence>
<feature type="region of interest" description="Disordered" evidence="1">
    <location>
        <begin position="46"/>
        <end position="77"/>
    </location>
</feature>
<proteinExistence type="predicted"/>
<dbReference type="AlphaFoldDB" id="A0A165KRH8"/>
<dbReference type="EMBL" id="KV429179">
    <property type="protein sequence ID" value="KZT63482.1"/>
    <property type="molecule type" value="Genomic_DNA"/>
</dbReference>
<name>A0A165KRH8_9APHY</name>